<feature type="domain" description="Glutamate/phenylalanine/leucine/valine/L-tryptophan dehydrogenase C-terminal" evidence="9">
    <location>
        <begin position="206"/>
        <end position="436"/>
    </location>
</feature>
<dbReference type="InterPro" id="IPR006096">
    <property type="entry name" value="Glu/Leu/Phe/Val/Trp_DH_C"/>
</dbReference>
<dbReference type="InterPro" id="IPR006097">
    <property type="entry name" value="Glu/Leu/Phe/Val/Trp_DH_dimer"/>
</dbReference>
<dbReference type="PANTHER" id="PTHR11606:SF13">
    <property type="entry name" value="GLUTAMATE DEHYDROGENASE 1, MITOCHONDRIAL"/>
    <property type="match status" value="1"/>
</dbReference>
<dbReference type="InterPro" id="IPR033922">
    <property type="entry name" value="NAD_bind_Glu_DH"/>
</dbReference>
<evidence type="ECO:0000256" key="6">
    <source>
        <dbReference type="PIRSR" id="PIRSR000185-3"/>
    </source>
</evidence>
<keyword evidence="5" id="KW-0520">NAD</keyword>
<feature type="binding site" evidence="5">
    <location>
        <position position="213"/>
    </location>
    <ligand>
        <name>NAD(+)</name>
        <dbReference type="ChEBI" id="CHEBI:57540"/>
    </ligand>
</feature>
<dbReference type="PANTHER" id="PTHR11606">
    <property type="entry name" value="GLUTAMATE DEHYDROGENASE"/>
    <property type="match status" value="1"/>
</dbReference>
<keyword evidence="11" id="KW-1185">Reference proteome</keyword>
<feature type="active site" description="Proton donor" evidence="4">
    <location>
        <position position="129"/>
    </location>
</feature>
<feature type="region of interest" description="Disordered" evidence="8">
    <location>
        <begin position="1"/>
        <end position="26"/>
    </location>
</feature>
<organism evidence="10 11">
    <name type="scientific">Actinotalea fermentans</name>
    <dbReference type="NCBI Taxonomy" id="43671"/>
    <lineage>
        <taxon>Bacteria</taxon>
        <taxon>Bacillati</taxon>
        <taxon>Actinomycetota</taxon>
        <taxon>Actinomycetes</taxon>
        <taxon>Micrococcales</taxon>
        <taxon>Cellulomonadaceae</taxon>
        <taxon>Actinotalea</taxon>
    </lineage>
</organism>
<keyword evidence="5" id="KW-0547">Nucleotide-binding</keyword>
<sequence length="439" mass="47114">MPEPSHEPTPEPVPLPDALPEMARPNHAGPLATAQAQLAAAVERLGYDEGLHTMLATPRRELHVAIPLRRDDGSTQVLHGFRVQHNITRGPGKGGLRYHPSVDIDEVRALAMWMTWKCAVVELPYGGAKGGVAIEPRLYSPGELERVTRRYTSEIMPMIGPERDIMAPDVGTDAQTMAWVMDTYSVNQGYTIPAVVTGKPLEVGGSLGRATATSRGVVHCARAALAESGLDLPDVRVAVQGFGKVGSHAARFFAEGGARVEAVSDEFGAMHRSGGLDLPRLLDHVRRTGSVVDFDGGDPLPGDALLTLDVDVLVPAAVEGVLTHENAPEVKARWVVEGANGPTTPRADAILADRGVVVVPDILANAGGVVVSYFEWVQAQQAYWWTEAEIEAKLAERMATAYAAVAEMARREQVTLRDAALLLSVQRVATAHRTRGLYP</sequence>
<dbReference type="GO" id="GO:0004352">
    <property type="term" value="F:glutamate dehydrogenase (NAD+) activity"/>
    <property type="evidence" value="ECO:0007669"/>
    <property type="project" value="TreeGrafter"/>
</dbReference>
<dbReference type="InterPro" id="IPR014362">
    <property type="entry name" value="Glu_DH"/>
</dbReference>
<dbReference type="PRINTS" id="PR00082">
    <property type="entry name" value="GLFDHDRGNASE"/>
</dbReference>
<comment type="caution">
    <text evidence="10">The sequence shown here is derived from an EMBL/GenBank/DDBJ whole genome shotgun (WGS) entry which is preliminary data.</text>
</comment>
<dbReference type="SMART" id="SM00839">
    <property type="entry name" value="ELFV_dehydrog"/>
    <property type="match status" value="1"/>
</dbReference>
<evidence type="ECO:0000313" key="11">
    <source>
        <dbReference type="Proteomes" id="UP000321484"/>
    </source>
</evidence>
<comment type="similarity">
    <text evidence="1 3 7">Belongs to the Glu/Leu/Phe/Val dehydrogenases family.</text>
</comment>
<gene>
    <name evidence="10" type="ORF">AFE02nite_33950</name>
</gene>
<evidence type="ECO:0000256" key="5">
    <source>
        <dbReference type="PIRSR" id="PIRSR000185-2"/>
    </source>
</evidence>
<feature type="site" description="Important for catalysis" evidence="6">
    <location>
        <position position="169"/>
    </location>
</feature>
<dbReference type="SUPFAM" id="SSF53223">
    <property type="entry name" value="Aminoacid dehydrogenase-like, N-terminal domain"/>
    <property type="match status" value="1"/>
</dbReference>
<dbReference type="InterPro" id="IPR046346">
    <property type="entry name" value="Aminoacid_DH-like_N_sf"/>
</dbReference>
<feature type="binding site" evidence="5">
    <location>
        <position position="372"/>
    </location>
    <ligand>
        <name>substrate</name>
    </ligand>
</feature>
<dbReference type="GO" id="GO:0006538">
    <property type="term" value="P:L-glutamate catabolic process"/>
    <property type="evidence" value="ECO:0007669"/>
    <property type="project" value="TreeGrafter"/>
</dbReference>
<evidence type="ECO:0000313" key="10">
    <source>
        <dbReference type="EMBL" id="GEN81661.1"/>
    </source>
</evidence>
<dbReference type="GO" id="GO:0000166">
    <property type="term" value="F:nucleotide binding"/>
    <property type="evidence" value="ECO:0007669"/>
    <property type="project" value="UniProtKB-KW"/>
</dbReference>
<name>A0A511Z2I5_9CELL</name>
<evidence type="ECO:0000256" key="4">
    <source>
        <dbReference type="PIRSR" id="PIRSR000185-1"/>
    </source>
</evidence>
<dbReference type="InterPro" id="IPR006095">
    <property type="entry name" value="Glu/Leu/Phe/Val/Trp_DH"/>
</dbReference>
<dbReference type="PIRSF" id="PIRSF000185">
    <property type="entry name" value="Glu_DH"/>
    <property type="match status" value="1"/>
</dbReference>
<dbReference type="InterPro" id="IPR036291">
    <property type="entry name" value="NAD(P)-bd_dom_sf"/>
</dbReference>
<evidence type="ECO:0000256" key="8">
    <source>
        <dbReference type="SAM" id="MobiDB-lite"/>
    </source>
</evidence>
<dbReference type="Pfam" id="PF00208">
    <property type="entry name" value="ELFV_dehydrog"/>
    <property type="match status" value="1"/>
</dbReference>
<reference evidence="10 11" key="1">
    <citation type="submission" date="2019-07" db="EMBL/GenBank/DDBJ databases">
        <title>Whole genome shotgun sequence of Actinotalea fermentans NBRC 105374.</title>
        <authorList>
            <person name="Hosoyama A."/>
            <person name="Uohara A."/>
            <person name="Ohji S."/>
            <person name="Ichikawa N."/>
        </authorList>
    </citation>
    <scope>NUCLEOTIDE SEQUENCE [LARGE SCALE GENOMIC DNA]</scope>
    <source>
        <strain evidence="10 11">NBRC 105374</strain>
    </source>
</reference>
<dbReference type="Gene3D" id="3.40.50.10860">
    <property type="entry name" value="Leucine Dehydrogenase, chain A, domain 1"/>
    <property type="match status" value="1"/>
</dbReference>
<dbReference type="EMBL" id="BJYK01000015">
    <property type="protein sequence ID" value="GEN81661.1"/>
    <property type="molecule type" value="Genomic_DNA"/>
</dbReference>
<feature type="binding site" evidence="5">
    <location>
        <position position="117"/>
    </location>
    <ligand>
        <name>substrate</name>
    </ligand>
</feature>
<dbReference type="Pfam" id="PF02812">
    <property type="entry name" value="ELFV_dehydrog_N"/>
    <property type="match status" value="1"/>
</dbReference>
<accession>A0A511Z2I5</accession>
<evidence type="ECO:0000256" key="7">
    <source>
        <dbReference type="RuleBase" id="RU004417"/>
    </source>
</evidence>
<evidence type="ECO:0000256" key="2">
    <source>
        <dbReference type="ARBA" id="ARBA00023002"/>
    </source>
</evidence>
<evidence type="ECO:0000256" key="1">
    <source>
        <dbReference type="ARBA" id="ARBA00006382"/>
    </source>
</evidence>
<dbReference type="FunFam" id="3.40.50.10860:FF:000003">
    <property type="entry name" value="Glutamate dehydrogenase"/>
    <property type="match status" value="1"/>
</dbReference>
<dbReference type="Proteomes" id="UP000321484">
    <property type="component" value="Unassembled WGS sequence"/>
</dbReference>
<dbReference type="SUPFAM" id="SSF51735">
    <property type="entry name" value="NAD(P)-binding Rossmann-fold domains"/>
    <property type="match status" value="1"/>
</dbReference>
<keyword evidence="2 3" id="KW-0560">Oxidoreductase</keyword>
<evidence type="ECO:0000259" key="9">
    <source>
        <dbReference type="SMART" id="SM00839"/>
    </source>
</evidence>
<proteinExistence type="inferred from homology"/>
<feature type="binding site" evidence="5">
    <location>
        <position position="93"/>
    </location>
    <ligand>
        <name>substrate</name>
    </ligand>
</feature>
<evidence type="ECO:0000256" key="3">
    <source>
        <dbReference type="PIRNR" id="PIRNR000185"/>
    </source>
</evidence>
<dbReference type="Gene3D" id="3.40.50.720">
    <property type="entry name" value="NAD(P)-binding Rossmann-like Domain"/>
    <property type="match status" value="1"/>
</dbReference>
<dbReference type="CDD" id="cd01076">
    <property type="entry name" value="NAD_bind_1_Glu_DH"/>
    <property type="match status" value="1"/>
</dbReference>
<protein>
    <recommendedName>
        <fullName evidence="3">Glutamate dehydrogenase</fullName>
    </recommendedName>
</protein>
<dbReference type="AlphaFoldDB" id="A0A511Z2I5"/>